<protein>
    <submittedName>
        <fullName evidence="2">Uncharacterized protein</fullName>
    </submittedName>
</protein>
<keyword evidence="3" id="KW-1185">Reference proteome</keyword>
<feature type="compositionally biased region" description="Polar residues" evidence="1">
    <location>
        <begin position="1"/>
        <end position="10"/>
    </location>
</feature>
<evidence type="ECO:0000313" key="2">
    <source>
        <dbReference type="EMBL" id="SES23201.1"/>
    </source>
</evidence>
<dbReference type="RefSeq" id="WP_091758528.1">
    <property type="nucleotide sequence ID" value="NZ_FOHB01000004.1"/>
</dbReference>
<dbReference type="OrthoDB" id="3789942at2"/>
<evidence type="ECO:0000313" key="3">
    <source>
        <dbReference type="Proteomes" id="UP000199019"/>
    </source>
</evidence>
<accession>A0A1H9VNT4</accession>
<proteinExistence type="predicted"/>
<reference evidence="3" key="1">
    <citation type="submission" date="2016-10" db="EMBL/GenBank/DDBJ databases">
        <authorList>
            <person name="Varghese N."/>
            <person name="Submissions S."/>
        </authorList>
    </citation>
    <scope>NUCLEOTIDE SEQUENCE [LARGE SCALE GENOMIC DNA]</scope>
    <source>
        <strain evidence="3">CGMCC 1.6963</strain>
    </source>
</reference>
<evidence type="ECO:0000256" key="1">
    <source>
        <dbReference type="SAM" id="MobiDB-lite"/>
    </source>
</evidence>
<dbReference type="EMBL" id="FOHB01000004">
    <property type="protein sequence ID" value="SES23201.1"/>
    <property type="molecule type" value="Genomic_DNA"/>
</dbReference>
<organism evidence="2 3">
    <name type="scientific">Pedococcus cremeus</name>
    <dbReference type="NCBI Taxonomy" id="587636"/>
    <lineage>
        <taxon>Bacteria</taxon>
        <taxon>Bacillati</taxon>
        <taxon>Actinomycetota</taxon>
        <taxon>Actinomycetes</taxon>
        <taxon>Micrococcales</taxon>
        <taxon>Intrasporangiaceae</taxon>
        <taxon>Pedococcus</taxon>
    </lineage>
</organism>
<gene>
    <name evidence="2" type="ORF">SAMN05216199_2460</name>
</gene>
<dbReference type="STRING" id="587636.SAMN05216199_2460"/>
<name>A0A1H9VNT4_9MICO</name>
<sequence>MTTKQPSSTPAVPRTRPPCLSGGPPVDVRGWRRCRLLEYGFPPELAERLAGQRTDLHALLQLVDRGCPPELAAQILSPLDDPLSPPDEVG</sequence>
<dbReference type="Proteomes" id="UP000199019">
    <property type="component" value="Unassembled WGS sequence"/>
</dbReference>
<dbReference type="AlphaFoldDB" id="A0A1H9VNT4"/>
<feature type="region of interest" description="Disordered" evidence="1">
    <location>
        <begin position="1"/>
        <end position="24"/>
    </location>
</feature>